<dbReference type="InterPro" id="IPR001623">
    <property type="entry name" value="DnaJ_domain"/>
</dbReference>
<evidence type="ECO:0000313" key="6">
    <source>
        <dbReference type="Proteomes" id="UP000753908"/>
    </source>
</evidence>
<accession>A0A951PIQ3</accession>
<dbReference type="PANTHER" id="PTHR43096">
    <property type="entry name" value="DNAJ HOMOLOG 1, MITOCHONDRIAL-RELATED"/>
    <property type="match status" value="1"/>
</dbReference>
<dbReference type="PROSITE" id="PS50076">
    <property type="entry name" value="DNAJ_2"/>
    <property type="match status" value="1"/>
</dbReference>
<dbReference type="SMART" id="SM00271">
    <property type="entry name" value="DnaJ"/>
    <property type="match status" value="1"/>
</dbReference>
<feature type="domain" description="J" evidence="4">
    <location>
        <begin position="76"/>
        <end position="130"/>
    </location>
</feature>
<name>A0A951PIQ3_9CYAN</name>
<organism evidence="5 6">
    <name type="scientific">Symplocastrum torsivum CPER-KK1</name>
    <dbReference type="NCBI Taxonomy" id="450513"/>
    <lineage>
        <taxon>Bacteria</taxon>
        <taxon>Bacillati</taxon>
        <taxon>Cyanobacteriota</taxon>
        <taxon>Cyanophyceae</taxon>
        <taxon>Oscillatoriophycideae</taxon>
        <taxon>Oscillatoriales</taxon>
        <taxon>Microcoleaceae</taxon>
        <taxon>Symplocastrum</taxon>
    </lineage>
</organism>
<reference evidence="5" key="2">
    <citation type="journal article" date="2022" name="Microbiol. Resour. Announc.">
        <title>Metagenome Sequencing to Explore Phylogenomics of Terrestrial Cyanobacteria.</title>
        <authorList>
            <person name="Ward R.D."/>
            <person name="Stajich J.E."/>
            <person name="Johansen J.R."/>
            <person name="Huntemann M."/>
            <person name="Clum A."/>
            <person name="Foster B."/>
            <person name="Foster B."/>
            <person name="Roux S."/>
            <person name="Palaniappan K."/>
            <person name="Varghese N."/>
            <person name="Mukherjee S."/>
            <person name="Reddy T.B.K."/>
            <person name="Daum C."/>
            <person name="Copeland A."/>
            <person name="Chen I.A."/>
            <person name="Ivanova N.N."/>
            <person name="Kyrpides N.C."/>
            <person name="Shapiro N."/>
            <person name="Eloe-Fadrosh E.A."/>
            <person name="Pietrasiak N."/>
        </authorList>
    </citation>
    <scope>NUCLEOTIDE SEQUENCE</scope>
    <source>
        <strain evidence="5">CPER-KK1</strain>
    </source>
</reference>
<evidence type="ECO:0000313" key="5">
    <source>
        <dbReference type="EMBL" id="MBW4543308.1"/>
    </source>
</evidence>
<dbReference type="AlphaFoldDB" id="A0A951PIQ3"/>
<gene>
    <name evidence="5" type="ORF">KME25_02500</name>
</gene>
<dbReference type="SUPFAM" id="SSF46565">
    <property type="entry name" value="Chaperone J-domain"/>
    <property type="match status" value="1"/>
</dbReference>
<protein>
    <submittedName>
        <fullName evidence="5">DnaJ domain-containing protein</fullName>
    </submittedName>
</protein>
<dbReference type="GO" id="GO:0051082">
    <property type="term" value="F:unfolded protein binding"/>
    <property type="evidence" value="ECO:0007669"/>
    <property type="project" value="TreeGrafter"/>
</dbReference>
<evidence type="ECO:0000256" key="2">
    <source>
        <dbReference type="ARBA" id="ARBA00023016"/>
    </source>
</evidence>
<dbReference type="GO" id="GO:0042026">
    <property type="term" value="P:protein refolding"/>
    <property type="evidence" value="ECO:0007669"/>
    <property type="project" value="TreeGrafter"/>
</dbReference>
<dbReference type="PRINTS" id="PR00625">
    <property type="entry name" value="JDOMAIN"/>
</dbReference>
<sequence length="130" mass="15369">MPERKSRVPTLTFGEFSKRGRLADRDDKYRLRQAFIEWHEAAQSRLGINRLKLIYRVVYGVSWELIQEILIPNSGEWWEVLGVKPSADKDEVKKAYRRLVGLYHPDVNKSINAHERAVAINRAYEQFQQR</sequence>
<keyword evidence="3" id="KW-0143">Chaperone</keyword>
<reference evidence="5" key="1">
    <citation type="submission" date="2021-05" db="EMBL/GenBank/DDBJ databases">
        <authorList>
            <person name="Pietrasiak N."/>
            <person name="Ward R."/>
            <person name="Stajich J.E."/>
            <person name="Kurbessoian T."/>
        </authorList>
    </citation>
    <scope>NUCLEOTIDE SEQUENCE</scope>
    <source>
        <strain evidence="5">CPER-KK1</strain>
    </source>
</reference>
<comment type="caution">
    <text evidence="5">The sequence shown here is derived from an EMBL/GenBank/DDBJ whole genome shotgun (WGS) entry which is preliminary data.</text>
</comment>
<evidence type="ECO:0000256" key="3">
    <source>
        <dbReference type="ARBA" id="ARBA00023186"/>
    </source>
</evidence>
<dbReference type="PANTHER" id="PTHR43096:SF10">
    <property type="entry name" value="CHAPERONE PROTEIN DNAJ A6, CHLOROPLASTIC"/>
    <property type="match status" value="1"/>
</dbReference>
<dbReference type="Proteomes" id="UP000753908">
    <property type="component" value="Unassembled WGS sequence"/>
</dbReference>
<evidence type="ECO:0000259" key="4">
    <source>
        <dbReference type="PROSITE" id="PS50076"/>
    </source>
</evidence>
<dbReference type="EMBL" id="JAHHIF010000003">
    <property type="protein sequence ID" value="MBW4543308.1"/>
    <property type="molecule type" value="Genomic_DNA"/>
</dbReference>
<dbReference type="Gene3D" id="1.10.287.110">
    <property type="entry name" value="DnaJ domain"/>
    <property type="match status" value="1"/>
</dbReference>
<keyword evidence="2" id="KW-0346">Stress response</keyword>
<dbReference type="Pfam" id="PF00226">
    <property type="entry name" value="DnaJ"/>
    <property type="match status" value="1"/>
</dbReference>
<dbReference type="InterPro" id="IPR036869">
    <property type="entry name" value="J_dom_sf"/>
</dbReference>
<keyword evidence="1" id="KW-0235">DNA replication</keyword>
<proteinExistence type="predicted"/>
<dbReference type="GO" id="GO:0005737">
    <property type="term" value="C:cytoplasm"/>
    <property type="evidence" value="ECO:0007669"/>
    <property type="project" value="TreeGrafter"/>
</dbReference>
<dbReference type="GO" id="GO:0006260">
    <property type="term" value="P:DNA replication"/>
    <property type="evidence" value="ECO:0007669"/>
    <property type="project" value="UniProtKB-KW"/>
</dbReference>
<dbReference type="CDD" id="cd06257">
    <property type="entry name" value="DnaJ"/>
    <property type="match status" value="1"/>
</dbReference>
<evidence type="ECO:0000256" key="1">
    <source>
        <dbReference type="ARBA" id="ARBA00022705"/>
    </source>
</evidence>